<organism evidence="1 2">
    <name type="scientific">Paramecium octaurelia</name>
    <dbReference type="NCBI Taxonomy" id="43137"/>
    <lineage>
        <taxon>Eukaryota</taxon>
        <taxon>Sar</taxon>
        <taxon>Alveolata</taxon>
        <taxon>Ciliophora</taxon>
        <taxon>Intramacronucleata</taxon>
        <taxon>Oligohymenophorea</taxon>
        <taxon>Peniculida</taxon>
        <taxon>Parameciidae</taxon>
        <taxon>Paramecium</taxon>
    </lineage>
</organism>
<comment type="caution">
    <text evidence="1">The sequence shown here is derived from an EMBL/GenBank/DDBJ whole genome shotgun (WGS) entry which is preliminary data.</text>
</comment>
<name>A0A8S1YB17_PAROT</name>
<sequence>MIIQERVNKQKRIKSTLALTYMNNIFNERLSNPEMKLQKDQFNYFLMVQSKSYYLQ</sequence>
<evidence type="ECO:0000313" key="2">
    <source>
        <dbReference type="Proteomes" id="UP000683925"/>
    </source>
</evidence>
<keyword evidence="2" id="KW-1185">Reference proteome</keyword>
<protein>
    <submittedName>
        <fullName evidence="1">Uncharacterized protein</fullName>
    </submittedName>
</protein>
<dbReference type="Proteomes" id="UP000683925">
    <property type="component" value="Unassembled WGS sequence"/>
</dbReference>
<accession>A0A8S1YB17</accession>
<dbReference type="AlphaFoldDB" id="A0A8S1YB17"/>
<evidence type="ECO:0000313" key="1">
    <source>
        <dbReference type="EMBL" id="CAD8211275.1"/>
    </source>
</evidence>
<reference evidence="1" key="1">
    <citation type="submission" date="2021-01" db="EMBL/GenBank/DDBJ databases">
        <authorList>
            <consortium name="Genoscope - CEA"/>
            <person name="William W."/>
        </authorList>
    </citation>
    <scope>NUCLEOTIDE SEQUENCE</scope>
</reference>
<dbReference type="EMBL" id="CAJJDP010000155">
    <property type="protein sequence ID" value="CAD8211275.1"/>
    <property type="molecule type" value="Genomic_DNA"/>
</dbReference>
<gene>
    <name evidence="1" type="ORF">POCTA_138.1.T1530128</name>
</gene>
<proteinExistence type="predicted"/>